<protein>
    <submittedName>
        <fullName evidence="1">Uncharacterized protein</fullName>
    </submittedName>
</protein>
<proteinExistence type="predicted"/>
<gene>
    <name evidence="1" type="ORF">CCO02nite_30930</name>
</gene>
<dbReference type="RefSeq" id="WP_146844064.1">
    <property type="nucleotide sequence ID" value="NZ_BJWG01000022.1"/>
</dbReference>
<dbReference type="AlphaFoldDB" id="A0A511JEP3"/>
<organism evidence="1 2">
    <name type="scientific">Cellulomonas composti</name>
    <dbReference type="NCBI Taxonomy" id="266130"/>
    <lineage>
        <taxon>Bacteria</taxon>
        <taxon>Bacillati</taxon>
        <taxon>Actinomycetota</taxon>
        <taxon>Actinomycetes</taxon>
        <taxon>Micrococcales</taxon>
        <taxon>Cellulomonadaceae</taxon>
        <taxon>Cellulomonas</taxon>
    </lineage>
</organism>
<evidence type="ECO:0000313" key="2">
    <source>
        <dbReference type="Proteomes" id="UP000321720"/>
    </source>
</evidence>
<name>A0A511JEP3_9CELL</name>
<reference evidence="1 2" key="1">
    <citation type="submission" date="2019-07" db="EMBL/GenBank/DDBJ databases">
        <title>Whole genome shotgun sequence of Cellulomonas composti NBRC 100758.</title>
        <authorList>
            <person name="Hosoyama A."/>
            <person name="Uohara A."/>
            <person name="Ohji S."/>
            <person name="Ichikawa N."/>
        </authorList>
    </citation>
    <scope>NUCLEOTIDE SEQUENCE [LARGE SCALE GENOMIC DNA]</scope>
    <source>
        <strain evidence="1 2">NBRC 100758</strain>
    </source>
</reference>
<evidence type="ECO:0000313" key="1">
    <source>
        <dbReference type="EMBL" id="GEL96435.1"/>
    </source>
</evidence>
<accession>A0A511JEP3</accession>
<comment type="caution">
    <text evidence="1">The sequence shown here is derived from an EMBL/GenBank/DDBJ whole genome shotgun (WGS) entry which is preliminary data.</text>
</comment>
<dbReference type="EMBL" id="BJWG01000022">
    <property type="protein sequence ID" value="GEL96435.1"/>
    <property type="molecule type" value="Genomic_DNA"/>
</dbReference>
<dbReference type="Proteomes" id="UP000321720">
    <property type="component" value="Unassembled WGS sequence"/>
</dbReference>
<dbReference type="OrthoDB" id="5113432at2"/>
<sequence>MASWRDTASQQAQDDLDDLLSPALGFAQQQLDAHGEFYPYAVVLDHDSQQRMVAADIGSNRPESADLITALIAALSDERDQLRAAAIVADVRVRELGSDAIRVTLEHSERIALTILLPYRPRRFGRGIDYGDLQAGPAAAFVWPAD</sequence>
<keyword evidence="2" id="KW-1185">Reference proteome</keyword>